<dbReference type="Pfam" id="PF22752">
    <property type="entry name" value="DUF488-N3i"/>
    <property type="match status" value="1"/>
</dbReference>
<sequence>MTTAHPVTVAHVRDGRPASGTAVLVDRLWPRGQRKADAPWDEWLKAVAPSTDLRQWYGHDPARHEEFVRRYRAELSGAEQAAALDHLHALHDAGPLTLMTASHDVALSQAAVLADLLTGD</sequence>
<keyword evidence="2" id="KW-1185">Reference proteome</keyword>
<gene>
    <name evidence="1" type="ORF">GCM10009788_44760</name>
</gene>
<dbReference type="InterPro" id="IPR052552">
    <property type="entry name" value="YeaO-like"/>
</dbReference>
<protein>
    <submittedName>
        <fullName evidence="1">DUF488 family protein</fullName>
    </submittedName>
</protein>
<accession>A0ABN2BAR6</accession>
<reference evidence="1 2" key="1">
    <citation type="journal article" date="2019" name="Int. J. Syst. Evol. Microbiol.">
        <title>The Global Catalogue of Microorganisms (GCM) 10K type strain sequencing project: providing services to taxonomists for standard genome sequencing and annotation.</title>
        <authorList>
            <consortium name="The Broad Institute Genomics Platform"/>
            <consortium name="The Broad Institute Genome Sequencing Center for Infectious Disease"/>
            <person name="Wu L."/>
            <person name="Ma J."/>
        </authorList>
    </citation>
    <scope>NUCLEOTIDE SEQUENCE [LARGE SCALE GENOMIC DNA]</scope>
    <source>
        <strain evidence="1 2">JCM 14942</strain>
    </source>
</reference>
<dbReference type="PANTHER" id="PTHR36849:SF1">
    <property type="entry name" value="CYTOPLASMIC PROTEIN"/>
    <property type="match status" value="1"/>
</dbReference>
<organism evidence="1 2">
    <name type="scientific">Nocardioides humi</name>
    <dbReference type="NCBI Taxonomy" id="449461"/>
    <lineage>
        <taxon>Bacteria</taxon>
        <taxon>Bacillati</taxon>
        <taxon>Actinomycetota</taxon>
        <taxon>Actinomycetes</taxon>
        <taxon>Propionibacteriales</taxon>
        <taxon>Nocardioidaceae</taxon>
        <taxon>Nocardioides</taxon>
    </lineage>
</organism>
<dbReference type="EMBL" id="BAAAOR010000033">
    <property type="protein sequence ID" value="GAA1537170.1"/>
    <property type="molecule type" value="Genomic_DNA"/>
</dbReference>
<evidence type="ECO:0000313" key="2">
    <source>
        <dbReference type="Proteomes" id="UP001500842"/>
    </source>
</evidence>
<proteinExistence type="predicted"/>
<dbReference type="RefSeq" id="WP_141007235.1">
    <property type="nucleotide sequence ID" value="NZ_BAAAOR010000033.1"/>
</dbReference>
<dbReference type="Proteomes" id="UP001500842">
    <property type="component" value="Unassembled WGS sequence"/>
</dbReference>
<comment type="caution">
    <text evidence="1">The sequence shown here is derived from an EMBL/GenBank/DDBJ whole genome shotgun (WGS) entry which is preliminary data.</text>
</comment>
<evidence type="ECO:0000313" key="1">
    <source>
        <dbReference type="EMBL" id="GAA1537170.1"/>
    </source>
</evidence>
<name>A0ABN2BAR6_9ACTN</name>
<dbReference type="PANTHER" id="PTHR36849">
    <property type="entry name" value="CYTOPLASMIC PROTEIN-RELATED"/>
    <property type="match status" value="1"/>
</dbReference>